<dbReference type="AlphaFoldDB" id="A0A5A8CS68"/>
<accession>A0A5A8CS68</accession>
<feature type="compositionally biased region" description="Low complexity" evidence="1">
    <location>
        <begin position="77"/>
        <end position="113"/>
    </location>
</feature>
<name>A0A5A8CS68_CAFRO</name>
<comment type="caution">
    <text evidence="2">The sequence shown here is derived from an EMBL/GenBank/DDBJ whole genome shotgun (WGS) entry which is preliminary data.</text>
</comment>
<evidence type="ECO:0000313" key="3">
    <source>
        <dbReference type="Proteomes" id="UP000323011"/>
    </source>
</evidence>
<dbReference type="EMBL" id="VLTN01000005">
    <property type="protein sequence ID" value="KAA0155886.1"/>
    <property type="molecule type" value="Genomic_DNA"/>
</dbReference>
<feature type="region of interest" description="Disordered" evidence="1">
    <location>
        <begin position="70"/>
        <end position="118"/>
    </location>
</feature>
<evidence type="ECO:0000313" key="2">
    <source>
        <dbReference type="EMBL" id="KAA0155886.1"/>
    </source>
</evidence>
<reference evidence="2 3" key="1">
    <citation type="submission" date="2019-07" db="EMBL/GenBank/DDBJ databases">
        <title>Genomes of Cafeteria roenbergensis.</title>
        <authorList>
            <person name="Fischer M.G."/>
            <person name="Hackl T."/>
            <person name="Roman M."/>
        </authorList>
    </citation>
    <scope>NUCLEOTIDE SEQUENCE [LARGE SCALE GENOMIC DNA]</scope>
    <source>
        <strain evidence="2 3">BVI</strain>
    </source>
</reference>
<keyword evidence="3" id="KW-1185">Reference proteome</keyword>
<proteinExistence type="predicted"/>
<sequence>MDAVFRLAKRFRGALQDDEVYLHTCGYLLGVASDAKEARLSSADPEFRATVGKHPTGLALLQAMMFDVITDTPKPSPGDGSSAAAPAETPAEPAATGEASAAGGAAPEASPSEKGGAVYGFVGTDEDAGRLPAVIAALYEVLDQPMPPAPSTEDAAPATADGDDDGLDEAARAVLAQCVPYKFFEVDLTSGDASLATDESLAKLVDHGGTLMTLIKSLLEANSLGEAIDFLKTRTDAASAHTTGPNAARERALHQLPERARGPVLSAMVTSVVAYALACRWSLALKSRALTADQLCQGILRRVGRRLHMQQGEGAGARLLAMLRAWPLLRNPAPYAKLEGVPELDEAEVRRAEQEEAIQSLQVADSDVDVAVVAKEPCSAAQLEAVSQAVLLASHRTDVARRLAALGE</sequence>
<organism evidence="2 3">
    <name type="scientific">Cafeteria roenbergensis</name>
    <name type="common">Marine flagellate</name>
    <dbReference type="NCBI Taxonomy" id="33653"/>
    <lineage>
        <taxon>Eukaryota</taxon>
        <taxon>Sar</taxon>
        <taxon>Stramenopiles</taxon>
        <taxon>Bigyra</taxon>
        <taxon>Opalozoa</taxon>
        <taxon>Bicosoecida</taxon>
        <taxon>Cafeteriaceae</taxon>
        <taxon>Cafeteria</taxon>
    </lineage>
</organism>
<gene>
    <name evidence="2" type="ORF">FNF29_01305</name>
</gene>
<protein>
    <submittedName>
        <fullName evidence="2">Uncharacterized protein</fullName>
    </submittedName>
</protein>
<evidence type="ECO:0000256" key="1">
    <source>
        <dbReference type="SAM" id="MobiDB-lite"/>
    </source>
</evidence>
<dbReference type="Proteomes" id="UP000323011">
    <property type="component" value="Unassembled WGS sequence"/>
</dbReference>
<feature type="region of interest" description="Disordered" evidence="1">
    <location>
        <begin position="144"/>
        <end position="166"/>
    </location>
</feature>